<dbReference type="eggNOG" id="ENOG5034C7W">
    <property type="taxonomic scope" value="Bacteria"/>
</dbReference>
<dbReference type="RefSeq" id="WP_035682044.1">
    <property type="nucleotide sequence ID" value="NZ_JPRL01000001.1"/>
</dbReference>
<comment type="caution">
    <text evidence="2">The sequence shown here is derived from an EMBL/GenBank/DDBJ whole genome shotgun (WGS) entry which is preliminary data.</text>
</comment>
<evidence type="ECO:0000256" key="1">
    <source>
        <dbReference type="SAM" id="Phobius"/>
    </source>
</evidence>
<proteinExistence type="predicted"/>
<feature type="transmembrane region" description="Helical" evidence="1">
    <location>
        <begin position="193"/>
        <end position="212"/>
    </location>
</feature>
<dbReference type="Proteomes" id="UP000028715">
    <property type="component" value="Unassembled WGS sequence"/>
</dbReference>
<keyword evidence="1" id="KW-0812">Transmembrane</keyword>
<evidence type="ECO:0000313" key="3">
    <source>
        <dbReference type="Proteomes" id="UP000028715"/>
    </source>
</evidence>
<accession>A0A085ZKR6</accession>
<keyword evidence="1" id="KW-0472">Membrane</keyword>
<dbReference type="STRING" id="362418.IW19_05585"/>
<name>A0A085ZKR6_9FLAO</name>
<dbReference type="AlphaFoldDB" id="A0A085ZKR6"/>
<sequence length="218" mass="26185">MIVKREKRKRIFYVPGMISLVLIPLIFIIYFYRTNAFEVYGKIELSMPPVDENYFEKFKVTTLRNYKEFDFNERGFQKTELSEMKLYLRKLIVEKDTINGIKIHFGPKSFYQTFITSLDILSEEDAPTWIVNENDIYVLGSSNTYKEVKDTTEYRKMDCGTAELMEQRAYWEKKNRKEEETRIFKASFFKQKWILISFGYFGLVLLNIFVLVKFNRSK</sequence>
<evidence type="ECO:0000313" key="2">
    <source>
        <dbReference type="EMBL" id="KFF05030.1"/>
    </source>
</evidence>
<reference evidence="2 3" key="1">
    <citation type="submission" date="2014-07" db="EMBL/GenBank/DDBJ databases">
        <title>Genome of Flavobacterium reichenbachii LMG 25512.</title>
        <authorList>
            <person name="Stropko S.J."/>
            <person name="Pipes S.E."/>
            <person name="Newman J.D."/>
        </authorList>
    </citation>
    <scope>NUCLEOTIDE SEQUENCE [LARGE SCALE GENOMIC DNA]</scope>
    <source>
        <strain evidence="2 3">LMG 25512</strain>
    </source>
</reference>
<feature type="transmembrane region" description="Helical" evidence="1">
    <location>
        <begin position="12"/>
        <end position="32"/>
    </location>
</feature>
<protein>
    <submittedName>
        <fullName evidence="2">Uncharacterized protein</fullName>
    </submittedName>
</protein>
<organism evidence="2 3">
    <name type="scientific">Flavobacterium reichenbachii</name>
    <dbReference type="NCBI Taxonomy" id="362418"/>
    <lineage>
        <taxon>Bacteria</taxon>
        <taxon>Pseudomonadati</taxon>
        <taxon>Bacteroidota</taxon>
        <taxon>Flavobacteriia</taxon>
        <taxon>Flavobacteriales</taxon>
        <taxon>Flavobacteriaceae</taxon>
        <taxon>Flavobacterium</taxon>
    </lineage>
</organism>
<gene>
    <name evidence="2" type="ORF">IW19_05585</name>
</gene>
<dbReference type="EMBL" id="JPRL01000001">
    <property type="protein sequence ID" value="KFF05030.1"/>
    <property type="molecule type" value="Genomic_DNA"/>
</dbReference>
<keyword evidence="3" id="KW-1185">Reference proteome</keyword>
<dbReference type="OrthoDB" id="1272476at2"/>
<keyword evidence="1" id="KW-1133">Transmembrane helix</keyword>